<organism evidence="1 2">
    <name type="scientific">Mannheimia haemolytica</name>
    <name type="common">Pasteurella haemolytica</name>
    <dbReference type="NCBI Taxonomy" id="75985"/>
    <lineage>
        <taxon>Bacteria</taxon>
        <taxon>Pseudomonadati</taxon>
        <taxon>Pseudomonadota</taxon>
        <taxon>Gammaproteobacteria</taxon>
        <taxon>Pasteurellales</taxon>
        <taxon>Pasteurellaceae</taxon>
        <taxon>Mannheimia</taxon>
    </lineage>
</organism>
<dbReference type="Proteomes" id="UP000254802">
    <property type="component" value="Unassembled WGS sequence"/>
</dbReference>
<accession>A0A378N7S3</accession>
<name>A0A378N7S3_MANHA</name>
<gene>
    <name evidence="1" type="ORF">NCTC10638_03018</name>
</gene>
<evidence type="ECO:0000313" key="2">
    <source>
        <dbReference type="Proteomes" id="UP000254802"/>
    </source>
</evidence>
<dbReference type="AlphaFoldDB" id="A0A378N7S3"/>
<dbReference type="Gene3D" id="3.20.20.70">
    <property type="entry name" value="Aldolase class I"/>
    <property type="match status" value="1"/>
</dbReference>
<reference evidence="1 2" key="1">
    <citation type="submission" date="2018-06" db="EMBL/GenBank/DDBJ databases">
        <authorList>
            <consortium name="Pathogen Informatics"/>
            <person name="Doyle S."/>
        </authorList>
    </citation>
    <scope>NUCLEOTIDE SEQUENCE [LARGE SCALE GENOMIC DNA]</scope>
    <source>
        <strain evidence="1 2">NCTC10638</strain>
    </source>
</reference>
<dbReference type="EMBL" id="UGPN01000002">
    <property type="protein sequence ID" value="STY63846.1"/>
    <property type="molecule type" value="Genomic_DNA"/>
</dbReference>
<evidence type="ECO:0000313" key="1">
    <source>
        <dbReference type="EMBL" id="STY63846.1"/>
    </source>
</evidence>
<sequence>MSSHGVDELPTFRYLMAKYPNNMLSIVADTTDFWHNITVNLPLFKTRNFSSTGIRQNWLSALISGDFFFTIICGNNSSPLNTNAKV</sequence>
<proteinExistence type="predicted"/>
<dbReference type="InterPro" id="IPR013785">
    <property type="entry name" value="Aldolase_TIM"/>
</dbReference>
<protein>
    <submittedName>
        <fullName evidence="1">Uncharacterized protein</fullName>
    </submittedName>
</protein>